<dbReference type="EMBL" id="QFBC01000014">
    <property type="protein sequence ID" value="PWE53741.1"/>
    <property type="molecule type" value="Genomic_DNA"/>
</dbReference>
<dbReference type="OrthoDB" id="7366506at2"/>
<organism evidence="2 3">
    <name type="scientific">Metarhizobium album</name>
    <dbReference type="NCBI Taxonomy" id="2182425"/>
    <lineage>
        <taxon>Bacteria</taxon>
        <taxon>Pseudomonadati</taxon>
        <taxon>Pseudomonadota</taxon>
        <taxon>Alphaproteobacteria</taxon>
        <taxon>Hyphomicrobiales</taxon>
        <taxon>Rhizobiaceae</taxon>
        <taxon>Metarhizobium</taxon>
    </lineage>
</organism>
<dbReference type="RefSeq" id="WP_109460910.1">
    <property type="nucleotide sequence ID" value="NZ_QFBC01000014.1"/>
</dbReference>
<evidence type="ECO:0000313" key="3">
    <source>
        <dbReference type="Proteomes" id="UP000245252"/>
    </source>
</evidence>
<comment type="caution">
    <text evidence="2">The sequence shown here is derived from an EMBL/GenBank/DDBJ whole genome shotgun (WGS) entry which is preliminary data.</text>
</comment>
<keyword evidence="3" id="KW-1185">Reference proteome</keyword>
<dbReference type="Proteomes" id="UP000245252">
    <property type="component" value="Unassembled WGS sequence"/>
</dbReference>
<dbReference type="AlphaFoldDB" id="A0A2U2DKG2"/>
<dbReference type="InterPro" id="IPR046911">
    <property type="entry name" value="ABC-3C_CTD9"/>
</dbReference>
<evidence type="ECO:0000313" key="2">
    <source>
        <dbReference type="EMBL" id="PWE53741.1"/>
    </source>
</evidence>
<protein>
    <recommendedName>
        <fullName evidence="1">ABC-three component systems C-terminal domain-containing protein</fullName>
    </recommendedName>
</protein>
<feature type="domain" description="ABC-three component systems C-terminal" evidence="1">
    <location>
        <begin position="69"/>
        <end position="180"/>
    </location>
</feature>
<evidence type="ECO:0000259" key="1">
    <source>
        <dbReference type="Pfam" id="PF20285"/>
    </source>
</evidence>
<reference evidence="2 3" key="1">
    <citation type="submission" date="2018-05" db="EMBL/GenBank/DDBJ databases">
        <title>The draft genome of strain NS-104.</title>
        <authorList>
            <person name="Hang P."/>
            <person name="Jiang J."/>
        </authorList>
    </citation>
    <scope>NUCLEOTIDE SEQUENCE [LARGE SCALE GENOMIC DNA]</scope>
    <source>
        <strain evidence="2 3">NS-104</strain>
    </source>
</reference>
<proteinExistence type="predicted"/>
<name>A0A2U2DKG2_9HYPH</name>
<dbReference type="Pfam" id="PF20285">
    <property type="entry name" value="CTD9"/>
    <property type="match status" value="1"/>
</dbReference>
<gene>
    <name evidence="2" type="ORF">DEM27_24715</name>
</gene>
<sequence length="188" mass="21737">MNSVNQTNACADGDIVGRDKITKIESPKGKIERLLLRLKEQYDASDETKITIDELARYHLRRAQDGVEGLENKLIAANMYHYYDDAIEKKEMFVKLLERWSLYSSAQMIFVHVLAKAETEFSHVIYPEIPKISEGQMNAMIMDRIVNPIVEECSSDLMIVSHNVVFGMVYWLAEQCFIRWHHAQRAIA</sequence>
<accession>A0A2U2DKG2</accession>